<dbReference type="RefSeq" id="WP_019254355.1">
    <property type="nucleotide sequence ID" value="NZ_CP008914.2"/>
</dbReference>
<gene>
    <name evidence="1" type="ORF">C7S16_3458</name>
</gene>
<evidence type="ECO:0000313" key="2">
    <source>
        <dbReference type="Proteomes" id="UP001272137"/>
    </source>
</evidence>
<dbReference type="Proteomes" id="UP001272137">
    <property type="component" value="Unassembled WGS sequence"/>
</dbReference>
<reference evidence="1" key="1">
    <citation type="submission" date="2018-08" db="EMBL/GenBank/DDBJ databases">
        <title>Identification of Burkholderia cepacia strains that express a Burkholderia pseudomallei-like capsular polysaccharide.</title>
        <authorList>
            <person name="Burtnick M.N."/>
            <person name="Vongsouvath M."/>
            <person name="Newton P."/>
            <person name="Wuthiekanun V."/>
            <person name="Limmathurotsakul D."/>
            <person name="Brett P.J."/>
            <person name="Chantratita N."/>
            <person name="Dance D.A."/>
        </authorList>
    </citation>
    <scope>NUCLEOTIDE SEQUENCE</scope>
    <source>
        <strain evidence="1">SBXCC001</strain>
    </source>
</reference>
<dbReference type="EMBL" id="QXCT01000002">
    <property type="protein sequence ID" value="MDW9255019.1"/>
    <property type="molecule type" value="Genomic_DNA"/>
</dbReference>
<comment type="caution">
    <text evidence="1">The sequence shown here is derived from an EMBL/GenBank/DDBJ whole genome shotgun (WGS) entry which is preliminary data.</text>
</comment>
<dbReference type="AlphaFoldDB" id="A0AAW9D1R1"/>
<proteinExistence type="predicted"/>
<dbReference type="KEGG" id="btha:DR62_1305"/>
<name>A0AAW9D1R1_BURTH</name>
<sequence length="160" mass="18080">MTMQQLAAAQSNRPITTEELAALLSIRSQSIRKRYRQTGACFSLRPVKLPNGRLMWPDNQNHAPEQFSLFPPEPFSPTWPNAGTLAAEALARLLTGERLTQPTFGTSRWRLAAYIMTLKYFGWPVKSARVHYPSRTRPIAQYWLESEIIHAAIAIIEGAT</sequence>
<evidence type="ECO:0000313" key="1">
    <source>
        <dbReference type="EMBL" id="MDW9255019.1"/>
    </source>
</evidence>
<accession>A0AAW9D1R1</accession>
<protein>
    <submittedName>
        <fullName evidence="1">Helix-turn-helix domain protein</fullName>
    </submittedName>
</protein>
<organism evidence="1 2">
    <name type="scientific">Burkholderia thailandensis</name>
    <dbReference type="NCBI Taxonomy" id="57975"/>
    <lineage>
        <taxon>Bacteria</taxon>
        <taxon>Pseudomonadati</taxon>
        <taxon>Pseudomonadota</taxon>
        <taxon>Betaproteobacteria</taxon>
        <taxon>Burkholderiales</taxon>
        <taxon>Burkholderiaceae</taxon>
        <taxon>Burkholderia</taxon>
        <taxon>pseudomallei group</taxon>
    </lineage>
</organism>